<protein>
    <submittedName>
        <fullName evidence="4">17186_t:CDS:1</fullName>
    </submittedName>
</protein>
<name>A0ABN7X103_GIGMA</name>
<keyword evidence="1" id="KW-0479">Metal-binding</keyword>
<dbReference type="EMBL" id="CAJVQB010074543">
    <property type="protein sequence ID" value="CAG8844072.1"/>
    <property type="molecule type" value="Genomic_DNA"/>
</dbReference>
<evidence type="ECO:0000256" key="2">
    <source>
        <dbReference type="SAM" id="MobiDB-lite"/>
    </source>
</evidence>
<feature type="domain" description="SWIM-type" evidence="3">
    <location>
        <begin position="363"/>
        <end position="394"/>
    </location>
</feature>
<evidence type="ECO:0000313" key="5">
    <source>
        <dbReference type="Proteomes" id="UP000789901"/>
    </source>
</evidence>
<keyword evidence="1" id="KW-0863">Zinc-finger</keyword>
<keyword evidence="5" id="KW-1185">Reference proteome</keyword>
<comment type="caution">
    <text evidence="4">The sequence shown here is derived from an EMBL/GenBank/DDBJ whole genome shotgun (WGS) entry which is preliminary data.</text>
</comment>
<feature type="region of interest" description="Disordered" evidence="2">
    <location>
        <begin position="523"/>
        <end position="555"/>
    </location>
</feature>
<dbReference type="Pfam" id="PF04434">
    <property type="entry name" value="SWIM"/>
    <property type="match status" value="1"/>
</dbReference>
<dbReference type="PANTHER" id="PTHR35385:SF2">
    <property type="entry name" value="PROTEIN B, PUTATIVE-RELATED"/>
    <property type="match status" value="1"/>
</dbReference>
<organism evidence="4 5">
    <name type="scientific">Gigaspora margarita</name>
    <dbReference type="NCBI Taxonomy" id="4874"/>
    <lineage>
        <taxon>Eukaryota</taxon>
        <taxon>Fungi</taxon>
        <taxon>Fungi incertae sedis</taxon>
        <taxon>Mucoromycota</taxon>
        <taxon>Glomeromycotina</taxon>
        <taxon>Glomeromycetes</taxon>
        <taxon>Diversisporales</taxon>
        <taxon>Gigasporaceae</taxon>
        <taxon>Gigaspora</taxon>
    </lineage>
</organism>
<accession>A0ABN7X103</accession>
<keyword evidence="1" id="KW-0862">Zinc</keyword>
<feature type="compositionally biased region" description="Basic and acidic residues" evidence="2">
    <location>
        <begin position="544"/>
        <end position="555"/>
    </location>
</feature>
<evidence type="ECO:0000256" key="1">
    <source>
        <dbReference type="PROSITE-ProRule" id="PRU00325"/>
    </source>
</evidence>
<reference evidence="4 5" key="1">
    <citation type="submission" date="2021-06" db="EMBL/GenBank/DDBJ databases">
        <authorList>
            <person name="Kallberg Y."/>
            <person name="Tangrot J."/>
            <person name="Rosling A."/>
        </authorList>
    </citation>
    <scope>NUCLEOTIDE SEQUENCE [LARGE SCALE GENOMIC DNA]</scope>
    <source>
        <strain evidence="4 5">120-4 pot B 10/14</strain>
    </source>
</reference>
<feature type="non-terminal residue" evidence="4">
    <location>
        <position position="1"/>
    </location>
</feature>
<dbReference type="PANTHER" id="PTHR35385">
    <property type="entry name" value="PROTEIN B, PUTATIVE-RELATED-RELATED"/>
    <property type="match status" value="1"/>
</dbReference>
<dbReference type="Proteomes" id="UP000789901">
    <property type="component" value="Unassembled WGS sequence"/>
</dbReference>
<dbReference type="PROSITE" id="PS50966">
    <property type="entry name" value="ZF_SWIM"/>
    <property type="match status" value="1"/>
</dbReference>
<feature type="region of interest" description="Disordered" evidence="2">
    <location>
        <begin position="431"/>
        <end position="450"/>
    </location>
</feature>
<feature type="non-terminal residue" evidence="4">
    <location>
        <position position="555"/>
    </location>
</feature>
<evidence type="ECO:0000313" key="4">
    <source>
        <dbReference type="EMBL" id="CAG8844072.1"/>
    </source>
</evidence>
<evidence type="ECO:0000259" key="3">
    <source>
        <dbReference type="PROSITE" id="PS50966"/>
    </source>
</evidence>
<gene>
    <name evidence="4" type="ORF">GMARGA_LOCUS36889</name>
</gene>
<sequence>RSTNPDYNYVSKLFYHYRKITLGDRNGTEMFNRLKELINEYNNSGNGKAALQEYDAYSGKAFILCIVTGLMCRVHERIQQAGELCYVDASASFDPLNTSITLLYTSCTIGALPLGLLATSDESEVTLEKALNLLKTILPPYAFYGRGPQIGPAVILTDDSSAERNALELCWPQGIRLLCTFHVLQAFWRWVHDSKHQILKEDRISVMNKMKKILYAPDFLKMDQYYHELKHEFYNSYPLLQKHFELLWSRRCFWALAFRTNLLIRGNNTNNYVERGFGVLKDIVFARTQAYNPVQVFQYIILNMENFYRRRLLSFAHKRSDYFRVTKRFLCPGWETVDVNFIQQTNIENEFSVLSTSQDNLFYIVNSEIGTCTCPVGMNGAPCKHQGAVAMKFHIRILNFFPSLTPDDRQVVKNNSFYASLRTESIAITQEHPQAESSNTHLSESSNHEQRLEIDNNTLNAFLEEIKNDYQNGGLQFRAALDKFTRRYHASKAISFARLSSFLYNSNADPTRIKSGAMIRVQVESTKRRNSESSGGTRRKLHGTSKENRDPQTIP</sequence>
<dbReference type="InterPro" id="IPR007527">
    <property type="entry name" value="Znf_SWIM"/>
</dbReference>
<feature type="compositionally biased region" description="Polar residues" evidence="2">
    <location>
        <begin position="431"/>
        <end position="445"/>
    </location>
</feature>
<proteinExistence type="predicted"/>